<evidence type="ECO:0000313" key="7">
    <source>
        <dbReference type="Proteomes" id="UP000719412"/>
    </source>
</evidence>
<organism evidence="6 7">
    <name type="scientific">Tenebrio molitor</name>
    <name type="common">Yellow mealworm beetle</name>
    <dbReference type="NCBI Taxonomy" id="7067"/>
    <lineage>
        <taxon>Eukaryota</taxon>
        <taxon>Metazoa</taxon>
        <taxon>Ecdysozoa</taxon>
        <taxon>Arthropoda</taxon>
        <taxon>Hexapoda</taxon>
        <taxon>Insecta</taxon>
        <taxon>Pterygota</taxon>
        <taxon>Neoptera</taxon>
        <taxon>Endopterygota</taxon>
        <taxon>Coleoptera</taxon>
        <taxon>Polyphaga</taxon>
        <taxon>Cucujiformia</taxon>
        <taxon>Tenebrionidae</taxon>
        <taxon>Tenebrio</taxon>
    </lineage>
</organism>
<dbReference type="InterPro" id="IPR036186">
    <property type="entry name" value="Serpin_sf"/>
</dbReference>
<keyword evidence="7" id="KW-1185">Reference proteome</keyword>
<dbReference type="Pfam" id="PF00079">
    <property type="entry name" value="Serpin"/>
    <property type="match status" value="1"/>
</dbReference>
<dbReference type="PANTHER" id="PTHR11461">
    <property type="entry name" value="SERINE PROTEASE INHIBITOR, SERPIN"/>
    <property type="match status" value="1"/>
</dbReference>
<proteinExistence type="inferred from homology"/>
<protein>
    <recommendedName>
        <fullName evidence="5">Serpin domain-containing protein</fullName>
    </recommendedName>
</protein>
<dbReference type="Gene3D" id="3.30.497.10">
    <property type="entry name" value="Antithrombin, subunit I, domain 2"/>
    <property type="match status" value="1"/>
</dbReference>
<dbReference type="Proteomes" id="UP000719412">
    <property type="component" value="Unassembled WGS sequence"/>
</dbReference>
<dbReference type="InterPro" id="IPR023795">
    <property type="entry name" value="Serpin_CS"/>
</dbReference>
<reference evidence="6" key="2">
    <citation type="submission" date="2021-08" db="EMBL/GenBank/DDBJ databases">
        <authorList>
            <person name="Eriksson T."/>
        </authorList>
    </citation>
    <scope>NUCLEOTIDE SEQUENCE</scope>
    <source>
        <strain evidence="6">Stoneville</strain>
        <tissue evidence="6">Whole head</tissue>
    </source>
</reference>
<feature type="domain" description="Serpin" evidence="5">
    <location>
        <begin position="8"/>
        <end position="364"/>
    </location>
</feature>
<dbReference type="GO" id="GO:0004867">
    <property type="term" value="F:serine-type endopeptidase inhibitor activity"/>
    <property type="evidence" value="ECO:0007669"/>
    <property type="project" value="UniProtKB-KW"/>
</dbReference>
<evidence type="ECO:0000313" key="6">
    <source>
        <dbReference type="EMBL" id="KAH0822010.1"/>
    </source>
</evidence>
<dbReference type="Gene3D" id="2.30.39.10">
    <property type="entry name" value="Alpha-1-antitrypsin, domain 1"/>
    <property type="match status" value="1"/>
</dbReference>
<name>A0A8J6HNK9_TENMO</name>
<reference evidence="6" key="1">
    <citation type="journal article" date="2020" name="J Insects Food Feed">
        <title>The yellow mealworm (Tenebrio molitor) genome: a resource for the emerging insects as food and feed industry.</title>
        <authorList>
            <person name="Eriksson T."/>
            <person name="Andere A."/>
            <person name="Kelstrup H."/>
            <person name="Emery V."/>
            <person name="Picard C."/>
        </authorList>
    </citation>
    <scope>NUCLEOTIDE SEQUENCE</scope>
    <source>
        <strain evidence="6">Stoneville</strain>
        <tissue evidence="6">Whole head</tissue>
    </source>
</reference>
<evidence type="ECO:0000256" key="2">
    <source>
        <dbReference type="ARBA" id="ARBA00022690"/>
    </source>
</evidence>
<keyword evidence="3" id="KW-0722">Serine protease inhibitor</keyword>
<sequence length="366" mass="41449">MIFKPRLHHPFQRLATKSGNFLVSPLSAELILALSQSGARNDTAEEIQDSLSLPRESEQIEDAVQAVLSALGPEQDYVLRIINKIYVKEDYPIREEFSAIAQDVYDAQVENIDFCNKSEAARTMNQWVEEETEDKIQDLVDPDILGNETRAVLINALRFRANWTTPFQFFATFRQDFYPADGDSVEVETMHIQDEYLEYYENPELNASFVVLPIQGYNISMTVALPDARTGLALLEEHISQVMEIPEETSIEMLNVALPKFKIQSKIDFKEILQSLGVRKAFEDGEADFSGIAGEKGELFINDVVQKTYIDVNEDGVEAAAATYIVKILNRNAECSKDFIVNHPFIFFVRVNGLVAFLGRVLLPDY</sequence>
<dbReference type="PANTHER" id="PTHR11461:SF211">
    <property type="entry name" value="GH10112P-RELATED"/>
    <property type="match status" value="1"/>
</dbReference>
<accession>A0A8J6HNK9</accession>
<evidence type="ECO:0000256" key="1">
    <source>
        <dbReference type="ARBA" id="ARBA00009500"/>
    </source>
</evidence>
<dbReference type="PROSITE" id="PS00284">
    <property type="entry name" value="SERPIN"/>
    <property type="match status" value="1"/>
</dbReference>
<comment type="similarity">
    <text evidence="1 4">Belongs to the serpin family.</text>
</comment>
<evidence type="ECO:0000256" key="4">
    <source>
        <dbReference type="RuleBase" id="RU000411"/>
    </source>
</evidence>
<evidence type="ECO:0000259" key="5">
    <source>
        <dbReference type="SMART" id="SM00093"/>
    </source>
</evidence>
<dbReference type="CDD" id="cd19955">
    <property type="entry name" value="serpin48-like_insects"/>
    <property type="match status" value="1"/>
</dbReference>
<keyword evidence="2" id="KW-0646">Protease inhibitor</keyword>
<dbReference type="InterPro" id="IPR042185">
    <property type="entry name" value="Serpin_sf_2"/>
</dbReference>
<dbReference type="SUPFAM" id="SSF56574">
    <property type="entry name" value="Serpins"/>
    <property type="match status" value="1"/>
</dbReference>
<dbReference type="AlphaFoldDB" id="A0A8J6HNK9"/>
<dbReference type="InterPro" id="IPR000215">
    <property type="entry name" value="Serpin_fam"/>
</dbReference>
<comment type="caution">
    <text evidence="6">The sequence shown here is derived from an EMBL/GenBank/DDBJ whole genome shotgun (WGS) entry which is preliminary data.</text>
</comment>
<dbReference type="InterPro" id="IPR023796">
    <property type="entry name" value="Serpin_dom"/>
</dbReference>
<dbReference type="EMBL" id="JABDTM020004857">
    <property type="protein sequence ID" value="KAH0822010.1"/>
    <property type="molecule type" value="Genomic_DNA"/>
</dbReference>
<dbReference type="SMART" id="SM00093">
    <property type="entry name" value="SERPIN"/>
    <property type="match status" value="1"/>
</dbReference>
<evidence type="ECO:0000256" key="3">
    <source>
        <dbReference type="ARBA" id="ARBA00022900"/>
    </source>
</evidence>
<dbReference type="InterPro" id="IPR042178">
    <property type="entry name" value="Serpin_sf_1"/>
</dbReference>
<gene>
    <name evidence="6" type="ORF">GEV33_000781</name>
</gene>
<dbReference type="GO" id="GO:0005615">
    <property type="term" value="C:extracellular space"/>
    <property type="evidence" value="ECO:0007669"/>
    <property type="project" value="InterPro"/>
</dbReference>